<protein>
    <submittedName>
        <fullName evidence="2">DUF1330 domain-containing protein</fullName>
    </submittedName>
</protein>
<dbReference type="PANTHER" id="PTHR41521:SF4">
    <property type="entry name" value="BLR0684 PROTEIN"/>
    <property type="match status" value="1"/>
</dbReference>
<accession>A0ABW4UN50</accession>
<evidence type="ECO:0000259" key="1">
    <source>
        <dbReference type="Pfam" id="PF07045"/>
    </source>
</evidence>
<evidence type="ECO:0000313" key="2">
    <source>
        <dbReference type="EMBL" id="MFD1987044.1"/>
    </source>
</evidence>
<dbReference type="EMBL" id="JBHUGZ010000026">
    <property type="protein sequence ID" value="MFD1987044.1"/>
    <property type="molecule type" value="Genomic_DNA"/>
</dbReference>
<feature type="domain" description="DUF1330" evidence="1">
    <location>
        <begin position="3"/>
        <end position="93"/>
    </location>
</feature>
<dbReference type="Pfam" id="PF07045">
    <property type="entry name" value="DUF1330"/>
    <property type="match status" value="1"/>
</dbReference>
<proteinExistence type="predicted"/>
<dbReference type="RefSeq" id="WP_379104749.1">
    <property type="nucleotide sequence ID" value="NZ_JBHUGZ010000026.1"/>
</dbReference>
<dbReference type="Proteomes" id="UP001597405">
    <property type="component" value="Unassembled WGS sequence"/>
</dbReference>
<dbReference type="InterPro" id="IPR010753">
    <property type="entry name" value="DUF1330"/>
</dbReference>
<dbReference type="Gene3D" id="3.30.70.100">
    <property type="match status" value="1"/>
</dbReference>
<gene>
    <name evidence="2" type="ORF">ACFSOZ_31950</name>
</gene>
<comment type="caution">
    <text evidence="2">The sequence shown here is derived from an EMBL/GenBank/DDBJ whole genome shotgun (WGS) entry which is preliminary data.</text>
</comment>
<organism evidence="2 3">
    <name type="scientific">Mesorhizobium newzealandense</name>
    <dbReference type="NCBI Taxonomy" id="1300302"/>
    <lineage>
        <taxon>Bacteria</taxon>
        <taxon>Pseudomonadati</taxon>
        <taxon>Pseudomonadota</taxon>
        <taxon>Alphaproteobacteria</taxon>
        <taxon>Hyphomicrobiales</taxon>
        <taxon>Phyllobacteriaceae</taxon>
        <taxon>Mesorhizobium</taxon>
    </lineage>
</organism>
<evidence type="ECO:0000313" key="3">
    <source>
        <dbReference type="Proteomes" id="UP001597405"/>
    </source>
</evidence>
<keyword evidence="3" id="KW-1185">Reference proteome</keyword>
<name>A0ABW4UN50_9HYPH</name>
<reference evidence="3" key="1">
    <citation type="journal article" date="2019" name="Int. J. Syst. Evol. Microbiol.">
        <title>The Global Catalogue of Microorganisms (GCM) 10K type strain sequencing project: providing services to taxonomists for standard genome sequencing and annotation.</title>
        <authorList>
            <consortium name="The Broad Institute Genomics Platform"/>
            <consortium name="The Broad Institute Genome Sequencing Center for Infectious Disease"/>
            <person name="Wu L."/>
            <person name="Ma J."/>
        </authorList>
    </citation>
    <scope>NUCLEOTIDE SEQUENCE [LARGE SCALE GENOMIC DNA]</scope>
    <source>
        <strain evidence="3">CGMCC 1.16225</strain>
    </source>
</reference>
<sequence length="94" mass="10307">MAAYFVAEHKITDPTAYAEYRSKALAAVDRYGGQLFLGARSIEVLAGSWQPDRFVVLEFADMTALKAMYESPDYQSLIGIREGAATNVLLAIEA</sequence>
<dbReference type="InterPro" id="IPR011008">
    <property type="entry name" value="Dimeric_a/b-barrel"/>
</dbReference>
<dbReference type="PANTHER" id="PTHR41521">
    <property type="match status" value="1"/>
</dbReference>
<dbReference type="SUPFAM" id="SSF54909">
    <property type="entry name" value="Dimeric alpha+beta barrel"/>
    <property type="match status" value="1"/>
</dbReference>